<feature type="transmembrane region" description="Helical" evidence="1">
    <location>
        <begin position="111"/>
        <end position="131"/>
    </location>
</feature>
<feature type="transmembrane region" description="Helical" evidence="1">
    <location>
        <begin position="137"/>
        <end position="162"/>
    </location>
</feature>
<feature type="transmembrane region" description="Helical" evidence="1">
    <location>
        <begin position="229"/>
        <end position="249"/>
    </location>
</feature>
<keyword evidence="3" id="KW-1185">Reference proteome</keyword>
<comment type="caution">
    <text evidence="2">The sequence shown here is derived from an EMBL/GenBank/DDBJ whole genome shotgun (WGS) entry which is preliminary data.</text>
</comment>
<organism evidence="2 3">
    <name type="scientific">Hohaiivirga grylli</name>
    <dbReference type="NCBI Taxonomy" id="3133970"/>
    <lineage>
        <taxon>Bacteria</taxon>
        <taxon>Pseudomonadati</taxon>
        <taxon>Pseudomonadota</taxon>
        <taxon>Alphaproteobacteria</taxon>
        <taxon>Hyphomicrobiales</taxon>
        <taxon>Methylobacteriaceae</taxon>
        <taxon>Hohaiivirga</taxon>
    </lineage>
</organism>
<dbReference type="InterPro" id="IPR008535">
    <property type="entry name" value="DUF817"/>
</dbReference>
<evidence type="ECO:0000256" key="1">
    <source>
        <dbReference type="SAM" id="Phobius"/>
    </source>
</evidence>
<feature type="transmembrane region" description="Helical" evidence="1">
    <location>
        <begin position="200"/>
        <end position="217"/>
    </location>
</feature>
<dbReference type="PIRSF" id="PIRSF009141">
    <property type="entry name" value="UCP009141"/>
    <property type="match status" value="1"/>
</dbReference>
<protein>
    <submittedName>
        <fullName evidence="2">DUF817 domain-containing protein</fullName>
    </submittedName>
</protein>
<gene>
    <name evidence="2" type="ORF">WJT86_01610</name>
</gene>
<feature type="transmembrane region" description="Helical" evidence="1">
    <location>
        <begin position="54"/>
        <end position="73"/>
    </location>
</feature>
<dbReference type="RefSeq" id="WP_346335744.1">
    <property type="nucleotide sequence ID" value="NZ_JBBYXI010000001.1"/>
</dbReference>
<dbReference type="Proteomes" id="UP001418637">
    <property type="component" value="Unassembled WGS sequence"/>
</dbReference>
<reference evidence="2 3" key="1">
    <citation type="submission" date="2024-04" db="EMBL/GenBank/DDBJ databases">
        <title>A novel species isolated from cricket.</title>
        <authorList>
            <person name="Wang H.-C."/>
        </authorList>
    </citation>
    <scope>NUCLEOTIDE SEQUENCE [LARGE SCALE GENOMIC DNA]</scope>
    <source>
        <strain evidence="2 3">WL0021</strain>
    </source>
</reference>
<dbReference type="Pfam" id="PF05675">
    <property type="entry name" value="DUF817"/>
    <property type="match status" value="1"/>
</dbReference>
<proteinExistence type="predicted"/>
<dbReference type="EMBL" id="JBBYXI010000001">
    <property type="protein sequence ID" value="MEN3929756.1"/>
    <property type="molecule type" value="Genomic_DNA"/>
</dbReference>
<name>A0ABV0BHJ1_9HYPH</name>
<accession>A0ABV0BHJ1</accession>
<keyword evidence="1" id="KW-0812">Transmembrane</keyword>
<feature type="transmembrane region" description="Helical" evidence="1">
    <location>
        <begin position="269"/>
        <end position="286"/>
    </location>
</feature>
<feature type="transmembrane region" description="Helical" evidence="1">
    <location>
        <begin position="79"/>
        <end position="99"/>
    </location>
</feature>
<sequence>MTTPSQNTLQNKYPWGPYRALATKEAALAQRAESYGGWRLFAYEFIRFGIKQGWACLFGGLMVALLIGTYLWYPKDAALARYDFLVIASVAIQIFLLAFKMETWEEAKVILLFHIVGTVMEIFKTHVGSWHYPEPSILRIGGVPLFTGFMYASVGSYIARVWRLFDFRFSHHPSFPVTIAISFVIYANFFTHHYFYDLRWIIMIALVVIFGRTRIYFRVWKQHRWMPLLLGFLLVAVFIWFAENIGTFTNAWLYPSQVKGWSMVSINKLGSWFMLVIISYVMVSILNKPEEI</sequence>
<evidence type="ECO:0000313" key="2">
    <source>
        <dbReference type="EMBL" id="MEN3929756.1"/>
    </source>
</evidence>
<keyword evidence="1" id="KW-0472">Membrane</keyword>
<evidence type="ECO:0000313" key="3">
    <source>
        <dbReference type="Proteomes" id="UP001418637"/>
    </source>
</evidence>
<keyword evidence="1" id="KW-1133">Transmembrane helix</keyword>
<feature type="transmembrane region" description="Helical" evidence="1">
    <location>
        <begin position="174"/>
        <end position="194"/>
    </location>
</feature>